<dbReference type="GO" id="GO:0070628">
    <property type="term" value="F:proteasome binding"/>
    <property type="evidence" value="ECO:0007669"/>
    <property type="project" value="InterPro"/>
</dbReference>
<dbReference type="Proteomes" id="UP000030747">
    <property type="component" value="Unassembled WGS sequence"/>
</dbReference>
<dbReference type="OrthoDB" id="17907at2759"/>
<dbReference type="RefSeq" id="XP_013235595.1">
    <property type="nucleotide sequence ID" value="XM_013380141.1"/>
</dbReference>
<dbReference type="GO" id="GO:0016504">
    <property type="term" value="F:peptidase activator activity"/>
    <property type="evidence" value="ECO:0007669"/>
    <property type="project" value="InterPro"/>
</dbReference>
<dbReference type="GeneID" id="25256841"/>
<feature type="domain" description="Proteasome activator complex subunit 4 C-terminal" evidence="2">
    <location>
        <begin position="42"/>
        <end position="127"/>
    </location>
</feature>
<evidence type="ECO:0000313" key="3">
    <source>
        <dbReference type="EMBL" id="CDJ44847.1"/>
    </source>
</evidence>
<dbReference type="InterPro" id="IPR021843">
    <property type="entry name" value="PSME4_C"/>
</dbReference>
<evidence type="ECO:0000256" key="1">
    <source>
        <dbReference type="SAM" id="MobiDB-lite"/>
    </source>
</evidence>
<feature type="compositionally biased region" description="Low complexity" evidence="1">
    <location>
        <begin position="20"/>
        <end position="36"/>
    </location>
</feature>
<protein>
    <recommendedName>
        <fullName evidence="2">Proteasome activator complex subunit 4 C-terminal domain-containing protein</fullName>
    </recommendedName>
</protein>
<dbReference type="GO" id="GO:0010499">
    <property type="term" value="P:proteasomal ubiquitin-independent protein catabolic process"/>
    <property type="evidence" value="ECO:0007669"/>
    <property type="project" value="TreeGrafter"/>
</dbReference>
<gene>
    <name evidence="3" type="ORF">ETH_00039000</name>
</gene>
<feature type="region of interest" description="Disordered" evidence="1">
    <location>
        <begin position="14"/>
        <end position="36"/>
    </location>
</feature>
<sequence length="127" mass="14092">FYSKVFLSLAGPAVRRPRPSRSNSSSSSSSSSNAPSWCRPLGGVAGLVSLIATSPYSVPKWLPETITALALYANSTQPDNIRREVEKCLQEFFRTHQEGWDFSHRAAFTDDQLDALDTYKGRPTYFA</sequence>
<evidence type="ECO:0000259" key="2">
    <source>
        <dbReference type="Pfam" id="PF11919"/>
    </source>
</evidence>
<dbReference type="PANTHER" id="PTHR32170:SF3">
    <property type="entry name" value="PROTEASOME ACTIVATOR COMPLEX SUBUNIT 4"/>
    <property type="match status" value="1"/>
</dbReference>
<evidence type="ECO:0000313" key="4">
    <source>
        <dbReference type="Proteomes" id="UP000030747"/>
    </source>
</evidence>
<dbReference type="AlphaFoldDB" id="U6L368"/>
<dbReference type="VEuPathDB" id="ToxoDB:ETH_00039000"/>
<accession>U6L368</accession>
<reference evidence="3" key="1">
    <citation type="submission" date="2013-10" db="EMBL/GenBank/DDBJ databases">
        <title>Genomic analysis of the causative agents of coccidiosis in chickens.</title>
        <authorList>
            <person name="Reid A.J."/>
            <person name="Blake D."/>
            <person name="Billington K."/>
            <person name="Browne H."/>
            <person name="Dunn M."/>
            <person name="Hung S."/>
            <person name="Kawahara F."/>
            <person name="Miranda-Saavedra D."/>
            <person name="Mourier T."/>
            <person name="Nagra H."/>
            <person name="Otto T.D."/>
            <person name="Rawlings N."/>
            <person name="Sanchez A."/>
            <person name="Sanders M."/>
            <person name="Subramaniam C."/>
            <person name="Tay Y."/>
            <person name="Dear P."/>
            <person name="Doerig C."/>
            <person name="Gruber A."/>
            <person name="Parkinson J."/>
            <person name="Shirley M."/>
            <person name="Wan K.L."/>
            <person name="Berriman M."/>
            <person name="Tomley F."/>
            <person name="Pain A."/>
        </authorList>
    </citation>
    <scope>NUCLEOTIDE SEQUENCE [LARGE SCALE GENOMIC DNA]</scope>
    <source>
        <strain evidence="3">Houghton</strain>
    </source>
</reference>
<proteinExistence type="predicted"/>
<dbReference type="GO" id="GO:0005829">
    <property type="term" value="C:cytosol"/>
    <property type="evidence" value="ECO:0007669"/>
    <property type="project" value="TreeGrafter"/>
</dbReference>
<feature type="non-terminal residue" evidence="3">
    <location>
        <position position="1"/>
    </location>
</feature>
<dbReference type="GO" id="GO:0005634">
    <property type="term" value="C:nucleus"/>
    <property type="evidence" value="ECO:0007669"/>
    <property type="project" value="TreeGrafter"/>
</dbReference>
<dbReference type="VEuPathDB" id="ToxoDB:ETH2_1048300"/>
<dbReference type="PANTHER" id="PTHR32170">
    <property type="entry name" value="PROTEASOME ACTIVATOR COMPLEX SUBUNIT 4"/>
    <property type="match status" value="1"/>
</dbReference>
<dbReference type="Pfam" id="PF11919">
    <property type="entry name" value="PSME4_C"/>
    <property type="match status" value="1"/>
</dbReference>
<reference evidence="3" key="2">
    <citation type="submission" date="2013-10" db="EMBL/GenBank/DDBJ databases">
        <authorList>
            <person name="Aslett M."/>
        </authorList>
    </citation>
    <scope>NUCLEOTIDE SEQUENCE [LARGE SCALE GENOMIC DNA]</scope>
    <source>
        <strain evidence="3">Houghton</strain>
    </source>
</reference>
<name>U6L368_EIMTE</name>
<dbReference type="EMBL" id="HG677725">
    <property type="protein sequence ID" value="CDJ44847.1"/>
    <property type="molecule type" value="Genomic_DNA"/>
</dbReference>
<dbReference type="InterPro" id="IPR035309">
    <property type="entry name" value="PSME4"/>
</dbReference>
<organism evidence="3 4">
    <name type="scientific">Eimeria tenella</name>
    <name type="common">Coccidian parasite</name>
    <dbReference type="NCBI Taxonomy" id="5802"/>
    <lineage>
        <taxon>Eukaryota</taxon>
        <taxon>Sar</taxon>
        <taxon>Alveolata</taxon>
        <taxon>Apicomplexa</taxon>
        <taxon>Conoidasida</taxon>
        <taxon>Coccidia</taxon>
        <taxon>Eucoccidiorida</taxon>
        <taxon>Eimeriorina</taxon>
        <taxon>Eimeriidae</taxon>
        <taxon>Eimeria</taxon>
    </lineage>
</organism>
<dbReference type="OMA" id="ENCKLRH"/>
<keyword evidence="4" id="KW-1185">Reference proteome</keyword>